<proteinExistence type="predicted"/>
<evidence type="ECO:0000313" key="3">
    <source>
        <dbReference type="Proteomes" id="UP000515873"/>
    </source>
</evidence>
<feature type="transmembrane region" description="Helical" evidence="1">
    <location>
        <begin position="141"/>
        <end position="163"/>
    </location>
</feature>
<organism evidence="2 3">
    <name type="scientific">Dyella telluris</name>
    <dbReference type="NCBI Taxonomy" id="2763498"/>
    <lineage>
        <taxon>Bacteria</taxon>
        <taxon>Pseudomonadati</taxon>
        <taxon>Pseudomonadota</taxon>
        <taxon>Gammaproteobacteria</taxon>
        <taxon>Lysobacterales</taxon>
        <taxon>Rhodanobacteraceae</taxon>
        <taxon>Dyella</taxon>
    </lineage>
</organism>
<name>A0A7G8Q5S5_9GAMM</name>
<keyword evidence="3" id="KW-1185">Reference proteome</keyword>
<feature type="transmembrane region" description="Helical" evidence="1">
    <location>
        <begin position="238"/>
        <end position="259"/>
    </location>
</feature>
<keyword evidence="1" id="KW-1133">Transmembrane helix</keyword>
<feature type="transmembrane region" description="Helical" evidence="1">
    <location>
        <begin position="48"/>
        <end position="65"/>
    </location>
</feature>
<protein>
    <submittedName>
        <fullName evidence="2">Uncharacterized protein</fullName>
    </submittedName>
</protein>
<sequence length="403" mass="45174">MTSTTRKTNHELLQSAQNFSVVLGGPLFQLLRRAHLSDDSLSLLRKRIIVIALFAWLPLLVLSALEGHLWGGGVAVPFLKDMEVHIRFLVAVPLLIVAEVEVNRRLLPIAQTFLDRNLIPEDAESRFDDSIKSAFRLRDSVLAEVLIIVAVYAVGVLIVWRHYTALDADTWYGSSSRTGSELSLAGLWYGYVSLPLFQFLLVRWYFRIFIWTRFLWQVSRIKLSLVPTHPDRLGGLGFLPATAYAFGVLLIAHGAMVAAQLANRIILLGANLFEFRVEIAVMLVFLLFVVFGPLLVFSPQLASARRIGLREYGTLAERYVRDFDRKWLRGGAPDDEAFVGSSDIQSLADLGNSFEVVRSMRIIPVTRDALIQLAAFVLVPIAPLALTIWSLEDLAKKLFGILF</sequence>
<accession>A0A7G8Q5S5</accession>
<dbReference type="AlphaFoldDB" id="A0A7G8Q5S5"/>
<keyword evidence="1" id="KW-0812">Transmembrane</keyword>
<feature type="transmembrane region" description="Helical" evidence="1">
    <location>
        <begin position="85"/>
        <end position="102"/>
    </location>
</feature>
<keyword evidence="1" id="KW-0472">Membrane</keyword>
<dbReference type="Proteomes" id="UP000515873">
    <property type="component" value="Chromosome"/>
</dbReference>
<feature type="transmembrane region" description="Helical" evidence="1">
    <location>
        <begin position="369"/>
        <end position="389"/>
    </location>
</feature>
<dbReference type="EMBL" id="CP060412">
    <property type="protein sequence ID" value="QNK02133.1"/>
    <property type="molecule type" value="Genomic_DNA"/>
</dbReference>
<evidence type="ECO:0000313" key="2">
    <source>
        <dbReference type="EMBL" id="QNK02133.1"/>
    </source>
</evidence>
<reference evidence="2 3" key="1">
    <citation type="submission" date="2020-08" db="EMBL/GenBank/DDBJ databases">
        <title>Dyella sp. G9 isolated from forest soil.</title>
        <authorList>
            <person name="Fu J."/>
            <person name="Qiu L."/>
        </authorList>
    </citation>
    <scope>NUCLEOTIDE SEQUENCE [LARGE SCALE GENOMIC DNA]</scope>
    <source>
        <strain evidence="2 3">G9</strain>
    </source>
</reference>
<dbReference type="RefSeq" id="WP_187057590.1">
    <property type="nucleotide sequence ID" value="NZ_CP060412.1"/>
</dbReference>
<evidence type="ECO:0000256" key="1">
    <source>
        <dbReference type="SAM" id="Phobius"/>
    </source>
</evidence>
<feature type="transmembrane region" description="Helical" evidence="1">
    <location>
        <begin position="279"/>
        <end position="297"/>
    </location>
</feature>
<dbReference type="KEGG" id="dtl:H8F01_02915"/>
<feature type="transmembrane region" description="Helical" evidence="1">
    <location>
        <begin position="183"/>
        <end position="206"/>
    </location>
</feature>
<gene>
    <name evidence="2" type="ORF">H8F01_02915</name>
</gene>